<dbReference type="PhylomeDB" id="E2C5F0"/>
<reference evidence="5 6" key="1">
    <citation type="journal article" date="2010" name="Science">
        <title>Genomic comparison of the ants Camponotus floridanus and Harpegnathos saltator.</title>
        <authorList>
            <person name="Bonasio R."/>
            <person name="Zhang G."/>
            <person name="Ye C."/>
            <person name="Mutti N.S."/>
            <person name="Fang X."/>
            <person name="Qin N."/>
            <person name="Donahue G."/>
            <person name="Yang P."/>
            <person name="Li Q."/>
            <person name="Li C."/>
            <person name="Zhang P."/>
            <person name="Huang Z."/>
            <person name="Berger S.L."/>
            <person name="Reinberg D."/>
            <person name="Wang J."/>
            <person name="Liebig J."/>
        </authorList>
    </citation>
    <scope>NUCLEOTIDE SEQUENCE [LARGE SCALE GENOMIC DNA]</scope>
    <source>
        <strain evidence="5 6">R22 G/1</strain>
    </source>
</reference>
<dbReference type="PANTHER" id="PTHR21402">
    <property type="entry name" value="GAMETOCYTE SPECIFIC FACTOR 1-RELATED"/>
    <property type="match status" value="1"/>
</dbReference>
<dbReference type="Proteomes" id="UP000008237">
    <property type="component" value="Unassembled WGS sequence"/>
</dbReference>
<dbReference type="InterPro" id="IPR051591">
    <property type="entry name" value="UPF0224_FAM112_RNA_Proc"/>
</dbReference>
<accession>E2C5F0</accession>
<protein>
    <submittedName>
        <fullName evidence="5">Gametocyte-specific factor 1</fullName>
    </submittedName>
</protein>
<dbReference type="EMBL" id="GL452770">
    <property type="protein sequence ID" value="EFN76763.1"/>
    <property type="molecule type" value="Genomic_DNA"/>
</dbReference>
<gene>
    <name evidence="5" type="ORF">EAI_16405</name>
</gene>
<dbReference type="OMA" id="FINTMNI"/>
<dbReference type="InterPro" id="IPR022776">
    <property type="entry name" value="TRM13/UPF0224_CHHC_Znf_dom"/>
</dbReference>
<sequence length="163" mass="18953">MYKLPNLNDNDKVVQCPFNKNHIVFNSRIQRHIVKCEKNYDSNYRVMCPFNATHRLSKSEIAEHIETCSSRKIVEANHIEQQSEPALSTWKTKSNMTTSTLDDSWEGQIEESISRPAYMDQNDESIRDDMSVVSSLGIGRGRIMARLNYVEKLKSFRKDYRSS</sequence>
<evidence type="ECO:0000313" key="5">
    <source>
        <dbReference type="EMBL" id="EFN76763.1"/>
    </source>
</evidence>
<dbReference type="SUPFAM" id="SSF57667">
    <property type="entry name" value="beta-beta-alpha zinc fingers"/>
    <property type="match status" value="1"/>
</dbReference>
<dbReference type="PANTHER" id="PTHR21402:SF5">
    <property type="entry name" value="GAMETOCYTE SPECIFIC FACTOR 1"/>
    <property type="match status" value="1"/>
</dbReference>
<proteinExistence type="predicted"/>
<keyword evidence="1" id="KW-0479">Metal-binding</keyword>
<evidence type="ECO:0000256" key="2">
    <source>
        <dbReference type="ARBA" id="ARBA00022771"/>
    </source>
</evidence>
<evidence type="ECO:0000256" key="3">
    <source>
        <dbReference type="ARBA" id="ARBA00022833"/>
    </source>
</evidence>
<dbReference type="InterPro" id="IPR036236">
    <property type="entry name" value="Znf_C2H2_sf"/>
</dbReference>
<dbReference type="Pfam" id="PF05253">
    <property type="entry name" value="zf-U11-48K"/>
    <property type="match status" value="2"/>
</dbReference>
<dbReference type="InParanoid" id="E2C5F0"/>
<evidence type="ECO:0000259" key="4">
    <source>
        <dbReference type="PROSITE" id="PS51800"/>
    </source>
</evidence>
<dbReference type="AlphaFoldDB" id="E2C5F0"/>
<dbReference type="OrthoDB" id="10069248at2759"/>
<dbReference type="GO" id="GO:0008270">
    <property type="term" value="F:zinc ion binding"/>
    <property type="evidence" value="ECO:0007669"/>
    <property type="project" value="UniProtKB-KW"/>
</dbReference>
<keyword evidence="6" id="KW-1185">Reference proteome</keyword>
<dbReference type="PROSITE" id="PS51800">
    <property type="entry name" value="ZF_CHHC_U11_48K"/>
    <property type="match status" value="2"/>
</dbReference>
<feature type="domain" description="CHHC U11-48K-type" evidence="4">
    <location>
        <begin position="13"/>
        <end position="40"/>
    </location>
</feature>
<evidence type="ECO:0000313" key="6">
    <source>
        <dbReference type="Proteomes" id="UP000008237"/>
    </source>
</evidence>
<feature type="domain" description="CHHC U11-48K-type" evidence="4">
    <location>
        <begin position="45"/>
        <end position="72"/>
    </location>
</feature>
<keyword evidence="3" id="KW-0862">Zinc</keyword>
<keyword evidence="2" id="KW-0863">Zinc-finger</keyword>
<name>E2C5F0_HARSA</name>
<organism evidence="6">
    <name type="scientific">Harpegnathos saltator</name>
    <name type="common">Jerdon's jumping ant</name>
    <dbReference type="NCBI Taxonomy" id="610380"/>
    <lineage>
        <taxon>Eukaryota</taxon>
        <taxon>Metazoa</taxon>
        <taxon>Ecdysozoa</taxon>
        <taxon>Arthropoda</taxon>
        <taxon>Hexapoda</taxon>
        <taxon>Insecta</taxon>
        <taxon>Pterygota</taxon>
        <taxon>Neoptera</taxon>
        <taxon>Endopterygota</taxon>
        <taxon>Hymenoptera</taxon>
        <taxon>Apocrita</taxon>
        <taxon>Aculeata</taxon>
        <taxon>Formicoidea</taxon>
        <taxon>Formicidae</taxon>
        <taxon>Ponerinae</taxon>
        <taxon>Ponerini</taxon>
        <taxon>Harpegnathos</taxon>
    </lineage>
</organism>
<evidence type="ECO:0000256" key="1">
    <source>
        <dbReference type="ARBA" id="ARBA00022723"/>
    </source>
</evidence>